<evidence type="ECO:0000313" key="1">
    <source>
        <dbReference type="EMBL" id="BBL71682.1"/>
    </source>
</evidence>
<dbReference type="RefSeq" id="WP_221047100.1">
    <property type="nucleotide sequence ID" value="NZ_AP019782.1"/>
</dbReference>
<dbReference type="EMBL" id="AP019782">
    <property type="protein sequence ID" value="BBL71682.1"/>
    <property type="molecule type" value="Genomic_DNA"/>
</dbReference>
<evidence type="ECO:0000313" key="2">
    <source>
        <dbReference type="Proteomes" id="UP000824988"/>
    </source>
</evidence>
<gene>
    <name evidence="1" type="ORF">MoryE10_22880</name>
</gene>
<proteinExistence type="predicted"/>
<accession>A0A8D4VSC4</accession>
<name>A0A8D4VSC4_9GAMM</name>
<keyword evidence="2" id="KW-1185">Reference proteome</keyword>
<reference evidence="1" key="1">
    <citation type="submission" date="2019-06" db="EMBL/GenBank/DDBJ databases">
        <title>Complete genome sequence of Methylogaea oryzae strain JCM16910.</title>
        <authorList>
            <person name="Asakawa S."/>
        </authorList>
    </citation>
    <scope>NUCLEOTIDE SEQUENCE</scope>
    <source>
        <strain evidence="1">E10</strain>
    </source>
</reference>
<protein>
    <submittedName>
        <fullName evidence="1">Uncharacterized protein</fullName>
    </submittedName>
</protein>
<organism evidence="1 2">
    <name type="scientific">Methylogaea oryzae</name>
    <dbReference type="NCBI Taxonomy" id="1295382"/>
    <lineage>
        <taxon>Bacteria</taxon>
        <taxon>Pseudomonadati</taxon>
        <taxon>Pseudomonadota</taxon>
        <taxon>Gammaproteobacteria</taxon>
        <taxon>Methylococcales</taxon>
        <taxon>Methylococcaceae</taxon>
        <taxon>Methylogaea</taxon>
    </lineage>
</organism>
<dbReference type="KEGG" id="moz:MoryE10_22880"/>
<sequence length="87" mass="9447">MQEILYILLPIAAASGWLGARKHYAARAAAVEMAELRRVCRNSMDYLLRDSPDKAAELISGVLDTTGDSFSAHMALAALARKEGQAR</sequence>
<dbReference type="AlphaFoldDB" id="A0A8D4VSC4"/>
<dbReference type="Proteomes" id="UP000824988">
    <property type="component" value="Chromosome"/>
</dbReference>